<dbReference type="Proteomes" id="UP000596660">
    <property type="component" value="Unplaced"/>
</dbReference>
<dbReference type="Gramene" id="AUR62034521-RA">
    <property type="protein sequence ID" value="AUR62034521-RA:cds"/>
    <property type="gene ID" value="AUR62034521"/>
</dbReference>
<dbReference type="InterPro" id="IPR006045">
    <property type="entry name" value="Cupin_1"/>
</dbReference>
<organism evidence="11 12">
    <name type="scientific">Chenopodium quinoa</name>
    <name type="common">Quinoa</name>
    <dbReference type="NCBI Taxonomy" id="63459"/>
    <lineage>
        <taxon>Eukaryota</taxon>
        <taxon>Viridiplantae</taxon>
        <taxon>Streptophyta</taxon>
        <taxon>Embryophyta</taxon>
        <taxon>Tracheophyta</taxon>
        <taxon>Spermatophyta</taxon>
        <taxon>Magnoliopsida</taxon>
        <taxon>eudicotyledons</taxon>
        <taxon>Gunneridae</taxon>
        <taxon>Pentapetalae</taxon>
        <taxon>Caryophyllales</taxon>
        <taxon>Chenopodiaceae</taxon>
        <taxon>Chenopodioideae</taxon>
        <taxon>Atripliceae</taxon>
        <taxon>Chenopodium</taxon>
    </lineage>
</organism>
<evidence type="ECO:0000313" key="12">
    <source>
        <dbReference type="Proteomes" id="UP000596660"/>
    </source>
</evidence>
<evidence type="ECO:0000256" key="6">
    <source>
        <dbReference type="ARBA" id="ARBA00023211"/>
    </source>
</evidence>
<evidence type="ECO:0000313" key="11">
    <source>
        <dbReference type="EnsemblPlants" id="AUR62034521-RA:cds"/>
    </source>
</evidence>
<sequence length="228" mass="24542">MEKKIINGAILAIFTVIAILSFTTTNASDPAPLQDFCVGVDDPYSAGFDRTSVIDNPQGAEATLVNVNRFPGLNTLGVAIARIDFGPFGLNTPHLHPRASQAFAVMKGTLYAGFVSTDYKLYDTILKEGDIIVFPQGLIHFQFNLGKSKALAIAAFGSQNPGRVNVADGVFGTTPEILDKVLTKAFQVNKTVIDQLRSQFSNSKHVSIDSARSILLETLSQKPKVLDA</sequence>
<dbReference type="CDD" id="cd02241">
    <property type="entry name" value="cupin_OxOx"/>
    <property type="match status" value="1"/>
</dbReference>
<evidence type="ECO:0000256" key="2">
    <source>
        <dbReference type="ARBA" id="ARBA00007456"/>
    </source>
</evidence>
<evidence type="ECO:0000256" key="8">
    <source>
        <dbReference type="PIRSR" id="PIRSR601929-2"/>
    </source>
</evidence>
<reference evidence="11" key="1">
    <citation type="journal article" date="2017" name="Nature">
        <title>The genome of Chenopodium quinoa.</title>
        <authorList>
            <person name="Jarvis D.E."/>
            <person name="Ho Y.S."/>
            <person name="Lightfoot D.J."/>
            <person name="Schmoeckel S.M."/>
            <person name="Li B."/>
            <person name="Borm T.J.A."/>
            <person name="Ohyanagi H."/>
            <person name="Mineta K."/>
            <person name="Michell C.T."/>
            <person name="Saber N."/>
            <person name="Kharbatia N.M."/>
            <person name="Rupper R.R."/>
            <person name="Sharp A.R."/>
            <person name="Dally N."/>
            <person name="Boughton B.A."/>
            <person name="Woo Y.H."/>
            <person name="Gao G."/>
            <person name="Schijlen E.G.W.M."/>
            <person name="Guo X."/>
            <person name="Momin A.A."/>
            <person name="Negrao S."/>
            <person name="Al-Babili S."/>
            <person name="Gehring C."/>
            <person name="Roessner U."/>
            <person name="Jung C."/>
            <person name="Murphy K."/>
            <person name="Arold S.T."/>
            <person name="Gojobori T."/>
            <person name="van der Linden C.G."/>
            <person name="van Loo E.N."/>
            <person name="Jellen E.N."/>
            <person name="Maughan P.J."/>
            <person name="Tester M."/>
        </authorList>
    </citation>
    <scope>NUCLEOTIDE SEQUENCE [LARGE SCALE GENOMIC DNA]</scope>
    <source>
        <strain evidence="11">cv. PI 614886</strain>
    </source>
</reference>
<keyword evidence="4 9" id="KW-0964">Secreted</keyword>
<dbReference type="Gene3D" id="2.60.120.10">
    <property type="entry name" value="Jelly Rolls"/>
    <property type="match status" value="1"/>
</dbReference>
<keyword evidence="3 9" id="KW-0052">Apoplast</keyword>
<evidence type="ECO:0000256" key="1">
    <source>
        <dbReference type="ARBA" id="ARBA00004271"/>
    </source>
</evidence>
<dbReference type="GO" id="GO:0030145">
    <property type="term" value="F:manganese ion binding"/>
    <property type="evidence" value="ECO:0007669"/>
    <property type="project" value="UniProtKB-UniRule"/>
</dbReference>
<protein>
    <recommendedName>
        <fullName evidence="9">Germin-like protein</fullName>
    </recommendedName>
</protein>
<evidence type="ECO:0000256" key="9">
    <source>
        <dbReference type="RuleBase" id="RU366015"/>
    </source>
</evidence>
<dbReference type="GO" id="GO:0048046">
    <property type="term" value="C:apoplast"/>
    <property type="evidence" value="ECO:0007669"/>
    <property type="project" value="UniProtKB-SubCell"/>
</dbReference>
<comment type="subcellular location">
    <subcellularLocation>
        <location evidence="1 9">Secreted</location>
        <location evidence="1 9">Extracellular space</location>
        <location evidence="1 9">Apoplast</location>
    </subcellularLocation>
</comment>
<comment type="similarity">
    <text evidence="2 9">Belongs to the germin family.</text>
</comment>
<dbReference type="AlphaFoldDB" id="A0A803MSH0"/>
<feature type="binding site" evidence="8">
    <location>
        <position position="96"/>
    </location>
    <ligand>
        <name>Mn(2+)</name>
        <dbReference type="ChEBI" id="CHEBI:29035"/>
    </ligand>
</feature>
<dbReference type="SMR" id="A0A803MSH0"/>
<feature type="signal peptide" evidence="9">
    <location>
        <begin position="1"/>
        <end position="27"/>
    </location>
</feature>
<feature type="binding site" evidence="8">
    <location>
        <position position="94"/>
    </location>
    <ligand>
        <name>Mn(2+)</name>
        <dbReference type="ChEBI" id="CHEBI:29035"/>
    </ligand>
</feature>
<evidence type="ECO:0000256" key="5">
    <source>
        <dbReference type="ARBA" id="ARBA00022723"/>
    </source>
</evidence>
<accession>A0A803MSH0</accession>
<evidence type="ECO:0000256" key="7">
    <source>
        <dbReference type="PIRSR" id="PIRSR601929-1"/>
    </source>
</evidence>
<dbReference type="SUPFAM" id="SSF51182">
    <property type="entry name" value="RmlC-like cupins"/>
    <property type="match status" value="1"/>
</dbReference>
<dbReference type="PRINTS" id="PR00325">
    <property type="entry name" value="GERMIN"/>
</dbReference>
<dbReference type="InterPro" id="IPR011051">
    <property type="entry name" value="RmlC_Cupin_sf"/>
</dbReference>
<feature type="binding site" evidence="7">
    <location>
        <position position="91"/>
    </location>
    <ligand>
        <name>oxalate</name>
        <dbReference type="ChEBI" id="CHEBI:30623"/>
    </ligand>
</feature>
<dbReference type="SMART" id="SM00835">
    <property type="entry name" value="Cupin_1"/>
    <property type="match status" value="1"/>
</dbReference>
<evidence type="ECO:0000259" key="10">
    <source>
        <dbReference type="SMART" id="SM00835"/>
    </source>
</evidence>
<feature type="binding site" evidence="7">
    <location>
        <position position="96"/>
    </location>
    <ligand>
        <name>oxalate</name>
        <dbReference type="ChEBI" id="CHEBI:30623"/>
    </ligand>
</feature>
<dbReference type="Pfam" id="PF00190">
    <property type="entry name" value="Cupin_1"/>
    <property type="match status" value="1"/>
</dbReference>
<feature type="domain" description="Cupin type-1" evidence="10">
    <location>
        <begin position="44"/>
        <end position="194"/>
    </location>
</feature>
<feature type="chain" id="PRO_5031595157" description="Germin-like protein" evidence="9">
    <location>
        <begin position="28"/>
        <end position="228"/>
    </location>
</feature>
<dbReference type="InterPro" id="IPR014710">
    <property type="entry name" value="RmlC-like_jellyroll"/>
</dbReference>
<dbReference type="InterPro" id="IPR001929">
    <property type="entry name" value="Germin"/>
</dbReference>
<feature type="binding site" evidence="8">
    <location>
        <position position="140"/>
    </location>
    <ligand>
        <name>Mn(2+)</name>
        <dbReference type="ChEBI" id="CHEBI:29035"/>
    </ligand>
</feature>
<dbReference type="EnsemblPlants" id="AUR62034521-RA">
    <property type="protein sequence ID" value="AUR62034521-RA:cds"/>
    <property type="gene ID" value="AUR62034521"/>
</dbReference>
<keyword evidence="9" id="KW-0732">Signal</keyword>
<name>A0A803MSH0_CHEQI</name>
<keyword evidence="6 7" id="KW-0464">Manganese</keyword>
<keyword evidence="12" id="KW-1185">Reference proteome</keyword>
<evidence type="ECO:0000256" key="4">
    <source>
        <dbReference type="ARBA" id="ARBA00022525"/>
    </source>
</evidence>
<keyword evidence="5 7" id="KW-0479">Metal-binding</keyword>
<dbReference type="OMA" id="MERIDYD"/>
<proteinExistence type="inferred from homology"/>
<dbReference type="PANTHER" id="PTHR31238">
    <property type="entry name" value="GERMIN-LIKE PROTEIN SUBFAMILY 3 MEMBER 3"/>
    <property type="match status" value="1"/>
</dbReference>
<evidence type="ECO:0000256" key="3">
    <source>
        <dbReference type="ARBA" id="ARBA00022523"/>
    </source>
</evidence>
<reference evidence="11" key="2">
    <citation type="submission" date="2021-03" db="UniProtKB">
        <authorList>
            <consortium name="EnsemblPlants"/>
        </authorList>
    </citation>
    <scope>IDENTIFICATION</scope>
</reference>